<dbReference type="STRING" id="449.LHA_2664"/>
<dbReference type="AlphaFoldDB" id="A0A0A8UY46"/>
<evidence type="ECO:0000313" key="1">
    <source>
        <dbReference type="EMBL" id="CEK11664.1"/>
    </source>
</evidence>
<dbReference type="HOGENOM" id="CLU_3272163_0_0_6"/>
<reference evidence="2" key="1">
    <citation type="submission" date="2014-09" db="EMBL/GenBank/DDBJ databases">
        <authorList>
            <person name="Gomez-Valero L."/>
        </authorList>
    </citation>
    <scope>NUCLEOTIDE SEQUENCE [LARGE SCALE GENOMIC DNA]</scope>
    <source>
        <strain evidence="2">ATCC35250</strain>
    </source>
</reference>
<keyword evidence="2" id="KW-1185">Reference proteome</keyword>
<dbReference type="KEGG" id="lha:LHA_2664"/>
<sequence length="41" mass="4858">MFFGSIVFFNFLKNNLFGIPTIHHCPTVMQTRVTYFAIQLY</sequence>
<proteinExistence type="predicted"/>
<protein>
    <submittedName>
        <fullName evidence="1">Uncharacterized protein</fullName>
    </submittedName>
</protein>
<name>A0A0A8UY46_LEGHA</name>
<dbReference type="Proteomes" id="UP000032803">
    <property type="component" value="Chromosome I"/>
</dbReference>
<accession>A0A0A8UY46</accession>
<gene>
    <name evidence="1" type="ORF">LHA_2664</name>
</gene>
<dbReference type="EMBL" id="LN681225">
    <property type="protein sequence ID" value="CEK11664.1"/>
    <property type="molecule type" value="Genomic_DNA"/>
</dbReference>
<evidence type="ECO:0000313" key="2">
    <source>
        <dbReference type="Proteomes" id="UP000032803"/>
    </source>
</evidence>
<organism evidence="1 2">
    <name type="scientific">Legionella hackeliae</name>
    <dbReference type="NCBI Taxonomy" id="449"/>
    <lineage>
        <taxon>Bacteria</taxon>
        <taxon>Pseudomonadati</taxon>
        <taxon>Pseudomonadota</taxon>
        <taxon>Gammaproteobacteria</taxon>
        <taxon>Legionellales</taxon>
        <taxon>Legionellaceae</taxon>
        <taxon>Legionella</taxon>
    </lineage>
</organism>